<reference evidence="8 9" key="1">
    <citation type="journal article" date="2017" name="Mycologia">
        <title>Bifiguratus adelaidae, gen. et sp. nov., a new member of Mucoromycotina in endophytic and soil-dwelling habitats.</title>
        <authorList>
            <person name="Torres-Cruz T.J."/>
            <person name="Billingsley Tobias T.L."/>
            <person name="Almatruk M."/>
            <person name="Hesse C."/>
            <person name="Kuske C.R."/>
            <person name="Desiro A."/>
            <person name="Benucci G.M."/>
            <person name="Bonito G."/>
            <person name="Stajich J.E."/>
            <person name="Dunlap C."/>
            <person name="Arnold A.E."/>
            <person name="Porras-Alfaro A."/>
        </authorList>
    </citation>
    <scope>NUCLEOTIDE SEQUENCE [LARGE SCALE GENOMIC DNA]</scope>
    <source>
        <strain evidence="8 9">AZ0501</strain>
    </source>
</reference>
<accession>A0A261XT47</accession>
<dbReference type="OrthoDB" id="6159439at2759"/>
<proteinExistence type="predicted"/>
<evidence type="ECO:0000256" key="6">
    <source>
        <dbReference type="SAM" id="MobiDB-lite"/>
    </source>
</evidence>
<evidence type="ECO:0000256" key="2">
    <source>
        <dbReference type="ARBA" id="ARBA00023155"/>
    </source>
</evidence>
<dbReference type="Pfam" id="PF00046">
    <property type="entry name" value="Homeodomain"/>
    <property type="match status" value="1"/>
</dbReference>
<feature type="DNA-binding region" description="Homeobox" evidence="4">
    <location>
        <begin position="74"/>
        <end position="133"/>
    </location>
</feature>
<feature type="compositionally biased region" description="Polar residues" evidence="6">
    <location>
        <begin position="265"/>
        <end position="278"/>
    </location>
</feature>
<dbReference type="EMBL" id="MVBO01000313">
    <property type="protein sequence ID" value="OZJ01536.1"/>
    <property type="molecule type" value="Genomic_DNA"/>
</dbReference>
<feature type="compositionally biased region" description="Low complexity" evidence="6">
    <location>
        <begin position="473"/>
        <end position="498"/>
    </location>
</feature>
<dbReference type="SMART" id="SM00389">
    <property type="entry name" value="HOX"/>
    <property type="match status" value="1"/>
</dbReference>
<sequence length="639" mass="69201">MPETYRTPETASRTASPQTESSNDEPSPNSNDTGDVSATDGNGTGNETSRKVKKKGASGGIANSTDKPSNAPPQKAKRKRITPEQLQDLVALFEQTDTPSFEVRESLAKKLGMTNREIQVWFQNRRAKANRAKANEQNAAHAHPHHRFLHHHPGTPGNMAPMPVPGAPPGPTTSSGGIPQMAGSNSHLQFIPVFGNGGQGMAQPVGFSSKRAASRRTSAYPALQSSAPGASHPPPLLSSGGPAGQQQRGSGKHMYVPPPIKITPYQGQSQPPYTASLMQQPDYYPPQQGGHLAQSSANPYPSYESRRREGSPMSPTSPERRHHSMSSSQYGSYLNQAQGGTPFYSPTRDFFNLDLNGTRERNGSNSFGQESKGYPSYHRNPPYRHTIHTSLPPTPQHEMPPKSAIDLLASAAEYVQSEEKREQANEERRRRETMKNGNYPAPQNTSPPTPNLTPTTPTSNSGYPPVSQASIRSSETTSSPPSPLVASSSSRPRSQTTSGIHLNNVAGGGISKQNYPSHLRRGSIGSGREMRRKSLGAMSVLGQTVTEELKAVVSKTEIKEEQGMDVDDEKEPPKDSATAASIRTPQKRSSGDMEQHVDGIEKESRELHQSPGAMEVDEGIKAEAPDSKRERSGSWRPWL</sequence>
<feature type="domain" description="Homeobox" evidence="7">
    <location>
        <begin position="72"/>
        <end position="132"/>
    </location>
</feature>
<keyword evidence="3 4" id="KW-0539">Nucleus</keyword>
<gene>
    <name evidence="8" type="ORF">BZG36_05724</name>
</gene>
<feature type="compositionally biased region" description="Low complexity" evidence="6">
    <location>
        <begin position="19"/>
        <end position="33"/>
    </location>
</feature>
<dbReference type="CDD" id="cd00086">
    <property type="entry name" value="homeodomain"/>
    <property type="match status" value="1"/>
</dbReference>
<dbReference type="SUPFAM" id="SSF46689">
    <property type="entry name" value="Homeodomain-like"/>
    <property type="match status" value="1"/>
</dbReference>
<feature type="compositionally biased region" description="Basic and acidic residues" evidence="6">
    <location>
        <begin position="589"/>
        <end position="608"/>
    </location>
</feature>
<feature type="compositionally biased region" description="Low complexity" evidence="6">
    <location>
        <begin position="208"/>
        <end position="230"/>
    </location>
</feature>
<feature type="compositionally biased region" description="Basic and acidic residues" evidence="6">
    <location>
        <begin position="417"/>
        <end position="434"/>
    </location>
</feature>
<dbReference type="InterPro" id="IPR017970">
    <property type="entry name" value="Homeobox_CS"/>
</dbReference>
<dbReference type="GO" id="GO:0005634">
    <property type="term" value="C:nucleus"/>
    <property type="evidence" value="ECO:0007669"/>
    <property type="project" value="UniProtKB-SubCell"/>
</dbReference>
<dbReference type="InterPro" id="IPR001356">
    <property type="entry name" value="HD"/>
</dbReference>
<dbReference type="AlphaFoldDB" id="A0A261XT47"/>
<feature type="compositionally biased region" description="Low complexity" evidence="6">
    <location>
        <begin position="279"/>
        <end position="288"/>
    </location>
</feature>
<evidence type="ECO:0000256" key="1">
    <source>
        <dbReference type="ARBA" id="ARBA00023125"/>
    </source>
</evidence>
<evidence type="ECO:0000313" key="9">
    <source>
        <dbReference type="Proteomes" id="UP000242875"/>
    </source>
</evidence>
<feature type="compositionally biased region" description="Polar residues" evidence="6">
    <location>
        <begin position="325"/>
        <end position="339"/>
    </location>
</feature>
<feature type="region of interest" description="Disordered" evidence="6">
    <location>
        <begin position="1"/>
        <end position="83"/>
    </location>
</feature>
<comment type="caution">
    <text evidence="8">The sequence shown here is derived from an EMBL/GenBank/DDBJ whole genome shotgun (WGS) entry which is preliminary data.</text>
</comment>
<dbReference type="Gene3D" id="1.10.10.60">
    <property type="entry name" value="Homeodomain-like"/>
    <property type="match status" value="1"/>
</dbReference>
<feature type="compositionally biased region" description="Polar residues" evidence="6">
    <location>
        <begin position="34"/>
        <end position="47"/>
    </location>
</feature>
<protein>
    <recommendedName>
        <fullName evidence="7">Homeobox domain-containing protein</fullName>
    </recommendedName>
</protein>
<dbReference type="PANTHER" id="PTHR46255">
    <property type="entry name" value="SHORT STATURE HOMEOBOX"/>
    <property type="match status" value="1"/>
</dbReference>
<keyword evidence="1 4" id="KW-0238">DNA-binding</keyword>
<name>A0A261XT47_9FUNG</name>
<evidence type="ECO:0000256" key="3">
    <source>
        <dbReference type="ARBA" id="ARBA00023242"/>
    </source>
</evidence>
<feature type="compositionally biased region" description="Low complexity" evidence="6">
    <location>
        <begin position="452"/>
        <end position="461"/>
    </location>
</feature>
<feature type="compositionally biased region" description="Polar residues" evidence="6">
    <location>
        <begin position="578"/>
        <end position="588"/>
    </location>
</feature>
<feature type="compositionally biased region" description="Basic and acidic residues" evidence="6">
    <location>
        <begin position="618"/>
        <end position="633"/>
    </location>
</feature>
<dbReference type="PROSITE" id="PS50071">
    <property type="entry name" value="HOMEOBOX_2"/>
    <property type="match status" value="1"/>
</dbReference>
<dbReference type="PROSITE" id="PS00027">
    <property type="entry name" value="HOMEOBOX_1"/>
    <property type="match status" value="1"/>
</dbReference>
<feature type="region of interest" description="Disordered" evidence="6">
    <location>
        <begin position="205"/>
        <end position="639"/>
    </location>
</feature>
<comment type="subcellular location">
    <subcellularLocation>
        <location evidence="4 5">Nucleus</location>
    </subcellularLocation>
</comment>
<evidence type="ECO:0000256" key="5">
    <source>
        <dbReference type="RuleBase" id="RU000682"/>
    </source>
</evidence>
<dbReference type="PANTHER" id="PTHR46255:SF3">
    <property type="entry name" value="HOMEOBOX DOMAIN-CONTAINING PROTEIN"/>
    <property type="match status" value="1"/>
</dbReference>
<dbReference type="Proteomes" id="UP000242875">
    <property type="component" value="Unassembled WGS sequence"/>
</dbReference>
<evidence type="ECO:0000259" key="7">
    <source>
        <dbReference type="PROSITE" id="PS50071"/>
    </source>
</evidence>
<keyword evidence="9" id="KW-1185">Reference proteome</keyword>
<evidence type="ECO:0000256" key="4">
    <source>
        <dbReference type="PROSITE-ProRule" id="PRU00108"/>
    </source>
</evidence>
<keyword evidence="2 4" id="KW-0371">Homeobox</keyword>
<dbReference type="GO" id="GO:0000981">
    <property type="term" value="F:DNA-binding transcription factor activity, RNA polymerase II-specific"/>
    <property type="evidence" value="ECO:0007669"/>
    <property type="project" value="InterPro"/>
</dbReference>
<dbReference type="InterPro" id="IPR052631">
    <property type="entry name" value="Paired_homeobox_Bicoid"/>
</dbReference>
<feature type="compositionally biased region" description="Polar residues" evidence="6">
    <location>
        <begin position="7"/>
        <end position="18"/>
    </location>
</feature>
<evidence type="ECO:0000313" key="8">
    <source>
        <dbReference type="EMBL" id="OZJ01536.1"/>
    </source>
</evidence>
<dbReference type="GO" id="GO:1990837">
    <property type="term" value="F:sequence-specific double-stranded DNA binding"/>
    <property type="evidence" value="ECO:0007669"/>
    <property type="project" value="TreeGrafter"/>
</dbReference>
<dbReference type="InterPro" id="IPR009057">
    <property type="entry name" value="Homeodomain-like_sf"/>
</dbReference>
<organism evidence="8 9">
    <name type="scientific">Bifiguratus adelaidae</name>
    <dbReference type="NCBI Taxonomy" id="1938954"/>
    <lineage>
        <taxon>Eukaryota</taxon>
        <taxon>Fungi</taxon>
        <taxon>Fungi incertae sedis</taxon>
        <taxon>Mucoromycota</taxon>
        <taxon>Mucoromycotina</taxon>
        <taxon>Endogonomycetes</taxon>
        <taxon>Endogonales</taxon>
        <taxon>Endogonales incertae sedis</taxon>
        <taxon>Bifiguratus</taxon>
    </lineage>
</organism>